<dbReference type="AlphaFoldDB" id="A0A8D3X0X5"/>
<reference evidence="1 2" key="1">
    <citation type="journal article" date="2011" name="J. Bacteriol.">
        <title>Complete genome sequence of the industrial strain Bacillus megaterium WSH-002.</title>
        <authorList>
            <person name="Liu L."/>
            <person name="Li Y."/>
            <person name="Zhang J."/>
            <person name="Zou W."/>
            <person name="Zhou Z."/>
            <person name="Liu J."/>
            <person name="Li X."/>
            <person name="Wang L."/>
            <person name="Chen J."/>
        </authorList>
    </citation>
    <scope>NUCLEOTIDE SEQUENCE [LARGE SCALE GENOMIC DNA]</scope>
    <source>
        <strain evidence="1 2">WSH-002</strain>
    </source>
</reference>
<accession>A0A8D3X0X5</accession>
<dbReference type="Proteomes" id="UP000001283">
    <property type="component" value="Chromosome"/>
</dbReference>
<sequence length="46" mass="5273">MIKNIEKNSLAVKRGGKNSSVMRRVLICFKKDTNQLDKLVIQLPNM</sequence>
<dbReference type="KEGG" id="bmh:BMWSH_3416"/>
<organism evidence="1 2">
    <name type="scientific">Priestia megaterium (strain WSH-002)</name>
    <name type="common">Bacillus megaterium</name>
    <dbReference type="NCBI Taxonomy" id="1006007"/>
    <lineage>
        <taxon>Bacteria</taxon>
        <taxon>Bacillati</taxon>
        <taxon>Bacillota</taxon>
        <taxon>Bacilli</taxon>
        <taxon>Bacillales</taxon>
        <taxon>Bacillaceae</taxon>
        <taxon>Priestia</taxon>
    </lineage>
</organism>
<protein>
    <submittedName>
        <fullName evidence="1">Uncharacterized protein</fullName>
    </submittedName>
</protein>
<dbReference type="EMBL" id="CP003017">
    <property type="protein sequence ID" value="AEN90298.1"/>
    <property type="molecule type" value="Genomic_DNA"/>
</dbReference>
<proteinExistence type="predicted"/>
<evidence type="ECO:0000313" key="1">
    <source>
        <dbReference type="EMBL" id="AEN90298.1"/>
    </source>
</evidence>
<name>A0A8D3X0X5_PRIMW</name>
<gene>
    <name evidence="1" type="ORF">BMWSH_3416</name>
</gene>
<evidence type="ECO:0000313" key="2">
    <source>
        <dbReference type="Proteomes" id="UP000001283"/>
    </source>
</evidence>